<dbReference type="Gene3D" id="1.10.1060.10">
    <property type="entry name" value="Alpha-helical ferredoxin"/>
    <property type="match status" value="1"/>
</dbReference>
<feature type="domain" description="FAD-binding FR-type" evidence="2">
    <location>
        <begin position="11"/>
        <end position="109"/>
    </location>
</feature>
<dbReference type="Pfam" id="PF07992">
    <property type="entry name" value="Pyr_redox_2"/>
    <property type="match status" value="1"/>
</dbReference>
<dbReference type="InterPro" id="IPR028261">
    <property type="entry name" value="DPD_II"/>
</dbReference>
<dbReference type="Proteomes" id="UP000198427">
    <property type="component" value="Unassembled WGS sequence"/>
</dbReference>
<dbReference type="NCBIfam" id="TIGR01316">
    <property type="entry name" value="gltA"/>
    <property type="match status" value="1"/>
</dbReference>
<dbReference type="Pfam" id="PF10418">
    <property type="entry name" value="DHODB_Fe-S_bind"/>
    <property type="match status" value="1"/>
</dbReference>
<dbReference type="EMBL" id="FZNZ01000023">
    <property type="protein sequence ID" value="SNR95971.1"/>
    <property type="molecule type" value="Genomic_DNA"/>
</dbReference>
<dbReference type="PRINTS" id="PR00419">
    <property type="entry name" value="ADXRDTASE"/>
</dbReference>
<dbReference type="GO" id="GO:0016491">
    <property type="term" value="F:oxidoreductase activity"/>
    <property type="evidence" value="ECO:0007669"/>
    <property type="project" value="InterPro"/>
</dbReference>
<feature type="compositionally biased region" description="Polar residues" evidence="1">
    <location>
        <begin position="316"/>
        <end position="325"/>
    </location>
</feature>
<dbReference type="InterPro" id="IPR039261">
    <property type="entry name" value="FNR_nucleotide-bd"/>
</dbReference>
<dbReference type="SUPFAM" id="SSF46548">
    <property type="entry name" value="alpha-helical ferredoxin"/>
    <property type="match status" value="1"/>
</dbReference>
<dbReference type="Gene3D" id="3.40.50.80">
    <property type="entry name" value="Nucleotide-binding domain of ferredoxin-NADP reductase (FNR) module"/>
    <property type="match status" value="1"/>
</dbReference>
<organism evidence="3 4">
    <name type="scientific">Prevotella jejuni</name>
    <dbReference type="NCBI Taxonomy" id="1177574"/>
    <lineage>
        <taxon>Bacteria</taxon>
        <taxon>Pseudomonadati</taxon>
        <taxon>Bacteroidota</taxon>
        <taxon>Bacteroidia</taxon>
        <taxon>Bacteroidales</taxon>
        <taxon>Prevotellaceae</taxon>
        <taxon>Prevotella</taxon>
    </lineage>
</organism>
<dbReference type="NCBIfam" id="NF009414">
    <property type="entry name" value="PRK12778.1"/>
    <property type="match status" value="1"/>
</dbReference>
<dbReference type="PANTHER" id="PTHR42783">
    <property type="entry name" value="GLUTAMATE SYNTHASE [NADPH] SMALL CHAIN"/>
    <property type="match status" value="1"/>
</dbReference>
<dbReference type="SUPFAM" id="SSF51971">
    <property type="entry name" value="Nucleotide-binding domain"/>
    <property type="match status" value="1"/>
</dbReference>
<evidence type="ECO:0000313" key="3">
    <source>
        <dbReference type="EMBL" id="SNR95971.1"/>
    </source>
</evidence>
<accession>A0AA94IV74</accession>
<dbReference type="Gene3D" id="2.40.30.10">
    <property type="entry name" value="Translation factors"/>
    <property type="match status" value="1"/>
</dbReference>
<sequence length="807" mass="87719">MEYRDRTFHIYYHSMNKIIRKQQFSEKVFCLEVEAPLIARSCRPGNFIIVRVDNHSERVPYTIAKSDPVKGTLTMVIQEVGRSSTKLCQLNEGDEIVDIVGPLGTPSHIENYGTIICAGGGIGIAAILPILTALKQAGNRVISVLAGRTKELVIMVDDVKKYSDEVIIMTDDGSYGEKGVITVGVEKVIQREHVDKVLAIGPPIMMKFTSLLAKKYGIPNDVSLNTIMVDGTGMCGACRLTIGGKTRFVCIDGPEFDGDLVDWDEMFKRMGTFKEIETSPNPSEGGECLAGNKSEKEAQGKTGDKNNAENGAANCQEENTSSPTALLSEDLEGADWRTTLRKALKPKERTAIERVKMPELDADYRAKTRLEEVNIGLTPEMAMQEAKRCLDCPKPSCVEGCPVNIHIPDFIKNIERGDFLEAAKILKETSALPAVCGRVCPQEKQCESRCIHLKMKSPAVAIGYLERFAADYERESGHMALPDVAPSNGIKVAVIGSGPAGLSFAGDMAKRGFEVYVFEALHEIGGVLKYGIPEFRLPNKIVDVEIDNLRRIGVHFQTDTIVGKTISIEDLKEKGFKGIFVGSGAGLPNFMGIPGENAINILSSNEYLTRVNLMDAANPETDTPIIMGKKVLVIGGGNTAMDSCRTAKRLGADVTLVYRRSEAEMPARLEEVKHAKEEGINFLTLHNPQEYKADEKGRVCAAVLDVMKLGEPDASGRCRPELTGETVTVECDQVIVAVGVSPNPLVPKSVKGLELGRKDTIVVNDQMQSSQPEIFAGGDIVRGGATVILAMGDGRRAAANMAEQLLT</sequence>
<dbReference type="InterPro" id="IPR036188">
    <property type="entry name" value="FAD/NAD-bd_sf"/>
</dbReference>
<dbReference type="CDD" id="cd06219">
    <property type="entry name" value="DHOD_e_trans_like1"/>
    <property type="match status" value="1"/>
</dbReference>
<evidence type="ECO:0000256" key="1">
    <source>
        <dbReference type="SAM" id="MobiDB-lite"/>
    </source>
</evidence>
<dbReference type="InterPro" id="IPR017927">
    <property type="entry name" value="FAD-bd_FR_type"/>
</dbReference>
<dbReference type="Gene3D" id="3.50.50.60">
    <property type="entry name" value="FAD/NAD(P)-binding domain"/>
    <property type="match status" value="2"/>
</dbReference>
<dbReference type="InterPro" id="IPR023753">
    <property type="entry name" value="FAD/NAD-binding_dom"/>
</dbReference>
<dbReference type="InterPro" id="IPR006004">
    <property type="entry name" value="SudA-like"/>
</dbReference>
<protein>
    <submittedName>
        <fullName evidence="3">Glutamate synthase (NADPH/NADH) small chain</fullName>
    </submittedName>
</protein>
<dbReference type="InterPro" id="IPR009051">
    <property type="entry name" value="Helical_ferredxn"/>
</dbReference>
<evidence type="ECO:0000259" key="2">
    <source>
        <dbReference type="PROSITE" id="PS51384"/>
    </source>
</evidence>
<evidence type="ECO:0000313" key="4">
    <source>
        <dbReference type="Proteomes" id="UP000198427"/>
    </source>
</evidence>
<keyword evidence="4" id="KW-1185">Reference proteome</keyword>
<dbReference type="PROSITE" id="PS51384">
    <property type="entry name" value="FAD_FR"/>
    <property type="match status" value="1"/>
</dbReference>
<dbReference type="SUPFAM" id="SSF52343">
    <property type="entry name" value="Ferredoxin reductase-like, C-terminal NADP-linked domain"/>
    <property type="match status" value="1"/>
</dbReference>
<dbReference type="InterPro" id="IPR019480">
    <property type="entry name" value="Dihydroorotate_DH_Fe-S-bd"/>
</dbReference>
<proteinExistence type="predicted"/>
<dbReference type="Pfam" id="PF14691">
    <property type="entry name" value="Fer4_20"/>
    <property type="match status" value="1"/>
</dbReference>
<dbReference type="GO" id="GO:0051536">
    <property type="term" value="F:iron-sulfur cluster binding"/>
    <property type="evidence" value="ECO:0007669"/>
    <property type="project" value="InterPro"/>
</dbReference>
<comment type="caution">
    <text evidence="3">The sequence shown here is derived from an EMBL/GenBank/DDBJ whole genome shotgun (WGS) entry which is preliminary data.</text>
</comment>
<reference evidence="3 4" key="1">
    <citation type="submission" date="2017-06" db="EMBL/GenBank/DDBJ databases">
        <authorList>
            <person name="Varghese N."/>
            <person name="Submissions S."/>
        </authorList>
    </citation>
    <scope>NUCLEOTIDE SEQUENCE [LARGE SCALE GENOMIC DNA]</scope>
    <source>
        <strain evidence="3 4">DSM 26989</strain>
    </source>
</reference>
<feature type="region of interest" description="Disordered" evidence="1">
    <location>
        <begin position="274"/>
        <end position="326"/>
    </location>
</feature>
<gene>
    <name evidence="3" type="ORF">SAMN06265364_12314</name>
</gene>
<dbReference type="AlphaFoldDB" id="A0AA94IV74"/>
<dbReference type="InterPro" id="IPR017938">
    <property type="entry name" value="Riboflavin_synthase-like_b-brl"/>
</dbReference>
<dbReference type="NCBIfam" id="NF004862">
    <property type="entry name" value="PRK06222.1"/>
    <property type="match status" value="1"/>
</dbReference>
<dbReference type="SUPFAM" id="SSF63380">
    <property type="entry name" value="Riboflavin synthase domain-like"/>
    <property type="match status" value="1"/>
</dbReference>
<dbReference type="PANTHER" id="PTHR42783:SF3">
    <property type="entry name" value="GLUTAMATE SYNTHASE [NADPH] SMALL CHAIN-RELATED"/>
    <property type="match status" value="1"/>
</dbReference>
<feature type="compositionally biased region" description="Basic and acidic residues" evidence="1">
    <location>
        <begin position="293"/>
        <end position="307"/>
    </location>
</feature>
<name>A0AA94IV74_9BACT</name>